<dbReference type="Proteomes" id="UP001201273">
    <property type="component" value="Unassembled WGS sequence"/>
</dbReference>
<keyword evidence="3" id="KW-1185">Reference proteome</keyword>
<reference evidence="2 3" key="1">
    <citation type="journal article" date="2022" name="Environ. Microbiol. Rep.">
        <title>Eco-phylogenetic analyses reveal divergent evolution of vitamin B12 metabolism in the marine bacterial family 'Psychromonadaceae'.</title>
        <authorList>
            <person name="Jin X."/>
            <person name="Yang Y."/>
            <person name="Cao H."/>
            <person name="Gao B."/>
            <person name="Zhao Z."/>
        </authorList>
    </citation>
    <scope>NUCLEOTIDE SEQUENCE [LARGE SCALE GENOMIC DNA]</scope>
    <source>
        <strain evidence="2 3">MKS20</strain>
    </source>
</reference>
<feature type="region of interest" description="Disordered" evidence="1">
    <location>
        <begin position="1"/>
        <end position="23"/>
    </location>
</feature>
<dbReference type="EMBL" id="JAIMJA010000004">
    <property type="protein sequence ID" value="MCE2594110.1"/>
    <property type="molecule type" value="Genomic_DNA"/>
</dbReference>
<comment type="caution">
    <text evidence="2">The sequence shown here is derived from an EMBL/GenBank/DDBJ whole genome shotgun (WGS) entry which is preliminary data.</text>
</comment>
<organism evidence="2 3">
    <name type="scientific">Motilimonas cestriensis</name>
    <dbReference type="NCBI Taxonomy" id="2742685"/>
    <lineage>
        <taxon>Bacteria</taxon>
        <taxon>Pseudomonadati</taxon>
        <taxon>Pseudomonadota</taxon>
        <taxon>Gammaproteobacteria</taxon>
        <taxon>Alteromonadales</taxon>
        <taxon>Alteromonadales genera incertae sedis</taxon>
        <taxon>Motilimonas</taxon>
    </lineage>
</organism>
<name>A0ABS8W9P4_9GAMM</name>
<sequence length="226" mass="26110">MCDDYDNYQSGDNEGEHFTPKIPLTSLNDSAMTQLRNMLRELPHDEKVEYLEQCSDFENRLNRKLQDWAEKQNISYLAQRMQSQHPTSSCNLLDWIDFLIEAASCAESLYRVDESAMKELAFTDPGAYAQALICRRNSDQCKHVANTGTFTRNELKEYVSSQMGVPFPGDHKAWYIYIEENATEFPQLWANQLERISPFLPLSALSEKSTITKQLKYLINKNSVDD</sequence>
<accession>A0ABS8W9P4</accession>
<evidence type="ECO:0000256" key="1">
    <source>
        <dbReference type="SAM" id="MobiDB-lite"/>
    </source>
</evidence>
<evidence type="ECO:0000313" key="2">
    <source>
        <dbReference type="EMBL" id="MCE2594110.1"/>
    </source>
</evidence>
<protein>
    <submittedName>
        <fullName evidence="2">Uncharacterized protein</fullName>
    </submittedName>
</protein>
<evidence type="ECO:0000313" key="3">
    <source>
        <dbReference type="Proteomes" id="UP001201273"/>
    </source>
</evidence>
<proteinExistence type="predicted"/>
<dbReference type="RefSeq" id="WP_233051693.1">
    <property type="nucleotide sequence ID" value="NZ_JAIMJA010000004.1"/>
</dbReference>
<gene>
    <name evidence="2" type="ORF">K6Y31_04705</name>
</gene>